<dbReference type="EMBL" id="FNCS01000006">
    <property type="protein sequence ID" value="SDG72107.1"/>
    <property type="molecule type" value="Genomic_DNA"/>
</dbReference>
<dbReference type="Proteomes" id="UP000199495">
    <property type="component" value="Unassembled WGS sequence"/>
</dbReference>
<evidence type="ECO:0000313" key="2">
    <source>
        <dbReference type="Proteomes" id="UP000199495"/>
    </source>
</evidence>
<sequence length="171" mass="19847">MKEELGASEQWLEARAPGFSNLPEPDRRAIFDFAFLWSLFEAQVMDNFARADRIREKVDAWAAAGTLGADLYDAELSYFRKRYFADGKLTRHFPFLDLRRSDHPDLVQAVVEGANNDPRDRVLALLMIVWRLRNNLFHGAKWAYGLRDQRVNFAHANQVLMRLLERHGQLG</sequence>
<reference evidence="1 2" key="1">
    <citation type="submission" date="2016-10" db="EMBL/GenBank/DDBJ databases">
        <authorList>
            <person name="de Groot N.N."/>
        </authorList>
    </citation>
    <scope>NUCLEOTIDE SEQUENCE [LARGE SCALE GENOMIC DNA]</scope>
    <source>
        <strain evidence="1 2">CGMCC 1.10267</strain>
    </source>
</reference>
<protein>
    <recommendedName>
        <fullName evidence="3">Apea-like HEPN domain-containing protein</fullName>
    </recommendedName>
</protein>
<keyword evidence="2" id="KW-1185">Reference proteome</keyword>
<name>A0A1G7WJA8_9HYPH</name>
<proteinExistence type="predicted"/>
<dbReference type="RefSeq" id="WP_090596751.1">
    <property type="nucleotide sequence ID" value="NZ_FNCS01000006.1"/>
</dbReference>
<dbReference type="AlphaFoldDB" id="A0A1G7WJA8"/>
<accession>A0A1G7WJA8</accession>
<gene>
    <name evidence="1" type="ORF">SAMN04487974_106211</name>
</gene>
<organism evidence="1 2">
    <name type="scientific">Pelagibacterium luteolum</name>
    <dbReference type="NCBI Taxonomy" id="440168"/>
    <lineage>
        <taxon>Bacteria</taxon>
        <taxon>Pseudomonadati</taxon>
        <taxon>Pseudomonadota</taxon>
        <taxon>Alphaproteobacteria</taxon>
        <taxon>Hyphomicrobiales</taxon>
        <taxon>Devosiaceae</taxon>
        <taxon>Pelagibacterium</taxon>
    </lineage>
</organism>
<evidence type="ECO:0008006" key="3">
    <source>
        <dbReference type="Google" id="ProtNLM"/>
    </source>
</evidence>
<evidence type="ECO:0000313" key="1">
    <source>
        <dbReference type="EMBL" id="SDG72107.1"/>
    </source>
</evidence>
<dbReference type="OrthoDB" id="1904255at2"/>